<reference evidence="1" key="1">
    <citation type="journal article" date="2015" name="Front. Microbiol.">
        <title>Combining genomic sequencing methods to explore viral diversity and reveal potential virus-host interactions.</title>
        <authorList>
            <person name="Chow C.E."/>
            <person name="Winget D.M."/>
            <person name="White R.A.III."/>
            <person name="Hallam S.J."/>
            <person name="Suttle C.A."/>
        </authorList>
    </citation>
    <scope>NUCLEOTIDE SEQUENCE</scope>
    <source>
        <strain evidence="1">Anoxic3_1</strain>
    </source>
</reference>
<sequence>MQLKAATNDVVADSAYLMAVGVPAAADEPTLRAGVDMRDNLAGGTPADPDASDVSNRVIIKGRVAVPRIVGVGREVRLGQQGRIELREHFLIGAARSGKESLSEAAHMAKYLVLPPARAAWVVQQIPYFGNVVVSVHVPASHSRQSQPACRFCRRAAR</sequence>
<evidence type="ECO:0000313" key="1">
    <source>
        <dbReference type="EMBL" id="AKH45874.1"/>
    </source>
</evidence>
<name>A0A0F7L003_9VIRU</name>
<proteinExistence type="predicted"/>
<dbReference type="EMBL" id="KR029577">
    <property type="protein sequence ID" value="AKH45874.1"/>
    <property type="molecule type" value="Genomic_DNA"/>
</dbReference>
<accession>A0A0F7L003</accession>
<organism evidence="1">
    <name type="scientific">uncultured marine virus</name>
    <dbReference type="NCBI Taxonomy" id="186617"/>
    <lineage>
        <taxon>Viruses</taxon>
        <taxon>environmental samples</taxon>
    </lineage>
</organism>
<reference evidence="1" key="2">
    <citation type="submission" date="2015-03" db="EMBL/GenBank/DDBJ databases">
        <authorList>
            <person name="Chow C.-E.T."/>
            <person name="Winget D.M."/>
            <person name="White R.A.III."/>
            <person name="Hallam S.J."/>
            <person name="Suttle C.A."/>
        </authorList>
    </citation>
    <scope>NUCLEOTIDE SEQUENCE</scope>
    <source>
        <strain evidence="1">Anoxic3_1</strain>
    </source>
</reference>
<protein>
    <submittedName>
        <fullName evidence="1">Uncharacterized protein</fullName>
    </submittedName>
</protein>